<feature type="domain" description="Putative auto-transporter adhesin head GIN" evidence="1">
    <location>
        <begin position="5"/>
        <end position="120"/>
    </location>
</feature>
<evidence type="ECO:0000313" key="2">
    <source>
        <dbReference type="EMBL" id="QNP45357.1"/>
    </source>
</evidence>
<proteinExistence type="predicted"/>
<organism evidence="2 3">
    <name type="scientific">Sphingomonas sediminicola</name>
    <dbReference type="NCBI Taxonomy" id="386874"/>
    <lineage>
        <taxon>Bacteria</taxon>
        <taxon>Pseudomonadati</taxon>
        <taxon>Pseudomonadota</taxon>
        <taxon>Alphaproteobacteria</taxon>
        <taxon>Sphingomonadales</taxon>
        <taxon>Sphingomonadaceae</taxon>
        <taxon>Sphingomonas</taxon>
    </lineage>
</organism>
<dbReference type="EMBL" id="CP060782">
    <property type="protein sequence ID" value="QNP45357.1"/>
    <property type="molecule type" value="Genomic_DNA"/>
</dbReference>
<accession>A0ABX6T8T5</accession>
<dbReference type="InterPro" id="IPR021255">
    <property type="entry name" value="DUF2807"/>
</dbReference>
<dbReference type="Proteomes" id="UP000516105">
    <property type="component" value="Chromosome"/>
</dbReference>
<evidence type="ECO:0000313" key="3">
    <source>
        <dbReference type="Proteomes" id="UP000516105"/>
    </source>
</evidence>
<sequence length="136" mass="13062">MGTLNLSAAWVNGSGSLAVDRVKGLSFNLAVQGSGSAAIGNAAVDQMEIGIAGAGSVILAGAAPKLTAIVRGTSSLDASALAVKDVTVGAEGPSQVRLNVSNSAKVDARGVASVEIAGGPACTVKAQGSAVVTGCR</sequence>
<keyword evidence="3" id="KW-1185">Reference proteome</keyword>
<evidence type="ECO:0000259" key="1">
    <source>
        <dbReference type="Pfam" id="PF10988"/>
    </source>
</evidence>
<protein>
    <submittedName>
        <fullName evidence="2">DUF2807 domain-containing protein</fullName>
    </submittedName>
</protein>
<dbReference type="Gene3D" id="2.160.20.120">
    <property type="match status" value="1"/>
</dbReference>
<dbReference type="RefSeq" id="WP_187708313.1">
    <property type="nucleotide sequence ID" value="NZ_CP060782.1"/>
</dbReference>
<dbReference type="Pfam" id="PF10988">
    <property type="entry name" value="DUF2807"/>
    <property type="match status" value="1"/>
</dbReference>
<gene>
    <name evidence="2" type="ORF">H9L14_12240</name>
</gene>
<reference evidence="2 3" key="1">
    <citation type="submission" date="2020-08" db="EMBL/GenBank/DDBJ databases">
        <title>Genome sequence of Sphingomonas sediminicola KACC 15039T.</title>
        <authorList>
            <person name="Hyun D.-W."/>
            <person name="Bae J.-W."/>
        </authorList>
    </citation>
    <scope>NUCLEOTIDE SEQUENCE [LARGE SCALE GENOMIC DNA]</scope>
    <source>
        <strain evidence="2 3">KACC 15039</strain>
    </source>
</reference>
<name>A0ABX6T8T5_9SPHN</name>